<reference evidence="1 2" key="1">
    <citation type="submission" date="2019-09" db="EMBL/GenBank/DDBJ databases">
        <authorList>
            <person name="Depoorter E."/>
        </authorList>
    </citation>
    <scope>NUCLEOTIDE SEQUENCE [LARGE SCALE GENOMIC DNA]</scope>
    <source>
        <strain evidence="1 2">R-17378</strain>
    </source>
</reference>
<protein>
    <submittedName>
        <fullName evidence="1">Uncharacterized protein</fullName>
    </submittedName>
</protein>
<gene>
    <name evidence="1" type="ORF">BLA17378_04793</name>
</gene>
<organism evidence="1 2">
    <name type="scientific">Burkholderia aenigmatica</name>
    <dbReference type="NCBI Taxonomy" id="2015348"/>
    <lineage>
        <taxon>Bacteria</taxon>
        <taxon>Pseudomonadati</taxon>
        <taxon>Pseudomonadota</taxon>
        <taxon>Betaproteobacteria</taxon>
        <taxon>Burkholderiales</taxon>
        <taxon>Burkholderiaceae</taxon>
        <taxon>Burkholderia</taxon>
        <taxon>Burkholderia cepacia complex</taxon>
    </lineage>
</organism>
<comment type="caution">
    <text evidence="1">The sequence shown here is derived from an EMBL/GenBank/DDBJ whole genome shotgun (WGS) entry which is preliminary data.</text>
</comment>
<dbReference type="EMBL" id="CABVQG010000018">
    <property type="protein sequence ID" value="VWC94323.1"/>
    <property type="molecule type" value="Genomic_DNA"/>
</dbReference>
<proteinExistence type="predicted"/>
<name>A0ABY6XWF0_9BURK</name>
<dbReference type="Proteomes" id="UP000494120">
    <property type="component" value="Unassembled WGS sequence"/>
</dbReference>
<accession>A0ABY6XWF0</accession>
<sequence length="306" mass="33856">MAKTGKNRLDKILPEVEAWASDMLPTFGWLDGYLVDSERLNLAADDLFSEGMKETGTSLLAARLGQLSPAIQHMASGFARMLFSEMLAILCLKGTDRIISNDLDGMTQLMFGAVAMGQPQLVEPFHRVVFDGIDGGYGVHDGHDLPLGSTLRYAAFGLSIIGDWLGKPLDIDMHALPRDPAWGLLVSNWREPDPDKLLPILMTACDTHIERIAVTGREVDTQSAKFEFGSVFEAVHPTEILAILRLRELLGLPNPLKIDHPLMQTPYAQITCSPIFLTSRNFHDELLERFLGTVRRRDPKVLPAGV</sequence>
<evidence type="ECO:0000313" key="1">
    <source>
        <dbReference type="EMBL" id="VWC94323.1"/>
    </source>
</evidence>
<evidence type="ECO:0000313" key="2">
    <source>
        <dbReference type="Proteomes" id="UP000494120"/>
    </source>
</evidence>
<dbReference type="RefSeq" id="WP_205169026.1">
    <property type="nucleotide sequence ID" value="NZ_CABVQG010000018.1"/>
</dbReference>
<keyword evidence="2" id="KW-1185">Reference proteome</keyword>